<protein>
    <submittedName>
        <fullName evidence="1">Uncharacterized protein</fullName>
    </submittedName>
</protein>
<dbReference type="AlphaFoldDB" id="A0A6V7XSW4"/>
<sequence length="230" mass="27266">MELHAALIATKALEYVENMLDIKINKMTLWTDSQIVIHWLKSTSEQEPFIERRLRPIRKNTVKYIRTEENPADMTSRGIPPSELANNVLWFKGPEFLHEEEKNWPKTELEYVPGERVEKLNPQPFHEMCLPIKEDAYLVEPDRFSSLKKLKKTIVYIFRAIKIKVIKKHNPKNENLIKIKEVMETKACYPKPSEMELAEQFLIRESQKMNPPSEDTIQNLQLFRDNEKYL</sequence>
<evidence type="ECO:0000313" key="1">
    <source>
        <dbReference type="EMBL" id="CAD2202372.1"/>
    </source>
</evidence>
<gene>
    <name evidence="1" type="ORF">MENT_LOCUS56000</name>
</gene>
<dbReference type="EMBL" id="CAJEWN010002184">
    <property type="protein sequence ID" value="CAD2202372.1"/>
    <property type="molecule type" value="Genomic_DNA"/>
</dbReference>
<name>A0A6V7XSW4_MELEN</name>
<organism evidence="1 2">
    <name type="scientific">Meloidogyne enterolobii</name>
    <name type="common">Root-knot nematode worm</name>
    <name type="synonym">Meloidogyne mayaguensis</name>
    <dbReference type="NCBI Taxonomy" id="390850"/>
    <lineage>
        <taxon>Eukaryota</taxon>
        <taxon>Metazoa</taxon>
        <taxon>Ecdysozoa</taxon>
        <taxon>Nematoda</taxon>
        <taxon>Chromadorea</taxon>
        <taxon>Rhabditida</taxon>
        <taxon>Tylenchina</taxon>
        <taxon>Tylenchomorpha</taxon>
        <taxon>Tylenchoidea</taxon>
        <taxon>Meloidogynidae</taxon>
        <taxon>Meloidogyninae</taxon>
        <taxon>Meloidogyne</taxon>
    </lineage>
</organism>
<accession>A0A6V7XSW4</accession>
<reference evidence="1 2" key="1">
    <citation type="submission" date="2020-08" db="EMBL/GenBank/DDBJ databases">
        <authorList>
            <person name="Koutsovoulos G."/>
            <person name="Danchin GJ E."/>
        </authorList>
    </citation>
    <scope>NUCLEOTIDE SEQUENCE [LARGE SCALE GENOMIC DNA]</scope>
</reference>
<evidence type="ECO:0000313" key="2">
    <source>
        <dbReference type="Proteomes" id="UP000580250"/>
    </source>
</evidence>
<dbReference type="PANTHER" id="PTHR47331:SF1">
    <property type="entry name" value="GAG-LIKE PROTEIN"/>
    <property type="match status" value="1"/>
</dbReference>
<dbReference type="OrthoDB" id="5869253at2759"/>
<dbReference type="Proteomes" id="UP000580250">
    <property type="component" value="Unassembled WGS sequence"/>
</dbReference>
<proteinExistence type="predicted"/>
<comment type="caution">
    <text evidence="1">The sequence shown here is derived from an EMBL/GenBank/DDBJ whole genome shotgun (WGS) entry which is preliminary data.</text>
</comment>
<dbReference type="PANTHER" id="PTHR47331">
    <property type="entry name" value="PHD-TYPE DOMAIN-CONTAINING PROTEIN"/>
    <property type="match status" value="1"/>
</dbReference>